<sequence length="78" mass="8805">MRIQGRSSWSPKAAFALQHVAPPKSSRERAPTRARANVRLSTGQARFIAWPVVNRRAISSVMHSLCRELLQRPACWPV</sequence>
<reference evidence="1" key="1">
    <citation type="journal article" date="2002" name="Environ. Microbiol.">
        <title>Complete sequence of the IncP-9 TOL plasmid pWW0 from Pseudomonas putida.</title>
        <authorList>
            <person name="Greated A."/>
            <person name="Lambertson L."/>
            <person name="Williams P.A."/>
            <person name="Thomas C.M."/>
        </authorList>
    </citation>
    <scope>NUCLEOTIDE SEQUENCE [LARGE SCALE GENOMIC DNA]</scope>
    <source>
        <plasmid evidence="1">pWW0</plasmid>
    </source>
</reference>
<dbReference type="AlphaFoldDB" id="Q8VML9"/>
<geneLocation type="plasmid" evidence="1">
    <name>pWW0</name>
</geneLocation>
<keyword evidence="1" id="KW-0614">Plasmid</keyword>
<name>Q8VML9_PSEPU</name>
<proteinExistence type="predicted"/>
<dbReference type="EMBL" id="AJ344068">
    <property type="protein sequence ID" value="CAC86770.1"/>
    <property type="molecule type" value="Genomic_DNA"/>
</dbReference>
<evidence type="ECO:0000313" key="1">
    <source>
        <dbReference type="EMBL" id="CAC86770.1"/>
    </source>
</evidence>
<protein>
    <submittedName>
        <fullName evidence="1">Uncharacterized protein</fullName>
    </submittedName>
</protein>
<organism evidence="1">
    <name type="scientific">Pseudomonas putida</name>
    <name type="common">Arthrobacter siderocapsulatus</name>
    <dbReference type="NCBI Taxonomy" id="303"/>
    <lineage>
        <taxon>Bacteria</taxon>
        <taxon>Pseudomonadati</taxon>
        <taxon>Pseudomonadota</taxon>
        <taxon>Gammaproteobacteria</taxon>
        <taxon>Pseudomonadales</taxon>
        <taxon>Pseudomonadaceae</taxon>
        <taxon>Pseudomonas</taxon>
    </lineage>
</organism>
<accession>Q8VML9</accession>